<reference evidence="8" key="1">
    <citation type="submission" date="2019-08" db="EMBL/GenBank/DDBJ databases">
        <title>The genome of the North American firefly Photinus pyralis.</title>
        <authorList>
            <consortium name="Photinus pyralis genome working group"/>
            <person name="Fallon T.R."/>
            <person name="Sander Lower S.E."/>
            <person name="Weng J.-K."/>
        </authorList>
    </citation>
    <scope>NUCLEOTIDE SEQUENCE</scope>
    <source>
        <strain evidence="8">TRF0915ILg1</strain>
        <tissue evidence="8">Whole body</tissue>
    </source>
</reference>
<comment type="caution">
    <text evidence="8">The sequence shown here is derived from an EMBL/GenBank/DDBJ whole genome shotgun (WGS) entry which is preliminary data.</text>
</comment>
<dbReference type="EMBL" id="VTPC01001902">
    <property type="protein sequence ID" value="KAF2901019.1"/>
    <property type="molecule type" value="Genomic_DNA"/>
</dbReference>
<evidence type="ECO:0000313" key="8">
    <source>
        <dbReference type="EMBL" id="KAF2901019.1"/>
    </source>
</evidence>
<dbReference type="InterPro" id="IPR047335">
    <property type="entry name" value="RUFY1-3"/>
</dbReference>
<evidence type="ECO:0000313" key="9">
    <source>
        <dbReference type="Proteomes" id="UP000801492"/>
    </source>
</evidence>
<dbReference type="SUPFAM" id="SSF57903">
    <property type="entry name" value="FYVE/PHD zinc finger"/>
    <property type="match status" value="1"/>
</dbReference>
<evidence type="ECO:0000259" key="7">
    <source>
        <dbReference type="PROSITE" id="PS50178"/>
    </source>
</evidence>
<dbReference type="Pfam" id="PF01363">
    <property type="entry name" value="FYVE"/>
    <property type="match status" value="1"/>
</dbReference>
<dbReference type="GO" id="GO:0008270">
    <property type="term" value="F:zinc ion binding"/>
    <property type="evidence" value="ECO:0007669"/>
    <property type="project" value="UniProtKB-KW"/>
</dbReference>
<dbReference type="OrthoDB" id="79871at2759"/>
<feature type="coiled-coil region" evidence="6">
    <location>
        <begin position="5"/>
        <end position="98"/>
    </location>
</feature>
<keyword evidence="1" id="KW-0479">Metal-binding</keyword>
<accession>A0A8K0GID2</accession>
<feature type="domain" description="FYVE-type" evidence="7">
    <location>
        <begin position="138"/>
        <end position="196"/>
    </location>
</feature>
<dbReference type="PROSITE" id="PS50178">
    <property type="entry name" value="ZF_FYVE"/>
    <property type="match status" value="1"/>
</dbReference>
<dbReference type="GO" id="GO:0005737">
    <property type="term" value="C:cytoplasm"/>
    <property type="evidence" value="ECO:0007669"/>
    <property type="project" value="TreeGrafter"/>
</dbReference>
<dbReference type="InterPro" id="IPR000306">
    <property type="entry name" value="Znf_FYVE"/>
</dbReference>
<evidence type="ECO:0000256" key="4">
    <source>
        <dbReference type="ARBA" id="ARBA00023054"/>
    </source>
</evidence>
<evidence type="ECO:0000256" key="6">
    <source>
        <dbReference type="SAM" id="Coils"/>
    </source>
</evidence>
<gene>
    <name evidence="8" type="ORF">ILUMI_05159</name>
</gene>
<dbReference type="InterPro" id="IPR013083">
    <property type="entry name" value="Znf_RING/FYVE/PHD"/>
</dbReference>
<evidence type="ECO:0000256" key="5">
    <source>
        <dbReference type="PROSITE-ProRule" id="PRU00091"/>
    </source>
</evidence>
<evidence type="ECO:0000256" key="2">
    <source>
        <dbReference type="ARBA" id="ARBA00022771"/>
    </source>
</evidence>
<dbReference type="InterPro" id="IPR011011">
    <property type="entry name" value="Znf_FYVE_PHD"/>
</dbReference>
<dbReference type="AlphaFoldDB" id="A0A8K0GID2"/>
<dbReference type="CDD" id="cd15721">
    <property type="entry name" value="FYVE_RUFY1_like"/>
    <property type="match status" value="1"/>
</dbReference>
<dbReference type="PANTHER" id="PTHR45956:SF6">
    <property type="entry name" value="RUN DOMAIN-CONTAINING PROTEIN"/>
    <property type="match status" value="1"/>
</dbReference>
<sequence length="202" mass="23567">MSDTIQSLEAKYRESEIERTNVEQKRRELDIQAAHHEEQANTVEGDLKVEREWRISLQETMQQDRERISQLQLELTHLKAIAQKYATLQEEYYTLKERWLEQEQTLEELGAHLSVSKLQISDLKEEVVRKVDGTWAKDNSTTHCKNCSKEFNMTRRKHHCRNCGEIFCNACSDNSMALPSSAKPVRVCDDCHVLLVGRYSVI</sequence>
<keyword evidence="9" id="KW-1185">Reference proteome</keyword>
<dbReference type="InterPro" id="IPR017455">
    <property type="entry name" value="Znf_FYVE-rel"/>
</dbReference>
<dbReference type="SMART" id="SM00064">
    <property type="entry name" value="FYVE"/>
    <property type="match status" value="1"/>
</dbReference>
<evidence type="ECO:0000256" key="3">
    <source>
        <dbReference type="ARBA" id="ARBA00022833"/>
    </source>
</evidence>
<evidence type="ECO:0000256" key="1">
    <source>
        <dbReference type="ARBA" id="ARBA00022723"/>
    </source>
</evidence>
<keyword evidence="2 5" id="KW-0863">Zinc-finger</keyword>
<dbReference type="PANTHER" id="PTHR45956">
    <property type="entry name" value="RUN AND FYVE DOMAIN-CONTAINING PROTEIN 2-LIKE PROTEIN"/>
    <property type="match status" value="1"/>
</dbReference>
<name>A0A8K0GID2_IGNLU</name>
<protein>
    <recommendedName>
        <fullName evidence="7">FYVE-type domain-containing protein</fullName>
    </recommendedName>
</protein>
<proteinExistence type="predicted"/>
<organism evidence="8 9">
    <name type="scientific">Ignelater luminosus</name>
    <name type="common">Cucubano</name>
    <name type="synonym">Pyrophorus luminosus</name>
    <dbReference type="NCBI Taxonomy" id="2038154"/>
    <lineage>
        <taxon>Eukaryota</taxon>
        <taxon>Metazoa</taxon>
        <taxon>Ecdysozoa</taxon>
        <taxon>Arthropoda</taxon>
        <taxon>Hexapoda</taxon>
        <taxon>Insecta</taxon>
        <taxon>Pterygota</taxon>
        <taxon>Neoptera</taxon>
        <taxon>Endopterygota</taxon>
        <taxon>Coleoptera</taxon>
        <taxon>Polyphaga</taxon>
        <taxon>Elateriformia</taxon>
        <taxon>Elateroidea</taxon>
        <taxon>Elateridae</taxon>
        <taxon>Agrypninae</taxon>
        <taxon>Pyrophorini</taxon>
        <taxon>Ignelater</taxon>
    </lineage>
</organism>
<dbReference type="Gene3D" id="3.30.40.10">
    <property type="entry name" value="Zinc/RING finger domain, C3HC4 (zinc finger)"/>
    <property type="match status" value="1"/>
</dbReference>
<keyword evidence="3" id="KW-0862">Zinc</keyword>
<dbReference type="Proteomes" id="UP000801492">
    <property type="component" value="Unassembled WGS sequence"/>
</dbReference>
<keyword evidence="4 6" id="KW-0175">Coiled coil</keyword>